<evidence type="ECO:0000256" key="13">
    <source>
        <dbReference type="PIRSR" id="PIRSR602401-1"/>
    </source>
</evidence>
<evidence type="ECO:0000256" key="10">
    <source>
        <dbReference type="ARBA" id="ARBA00023004"/>
    </source>
</evidence>
<dbReference type="GO" id="GO:0005506">
    <property type="term" value="F:iron ion binding"/>
    <property type="evidence" value="ECO:0007669"/>
    <property type="project" value="InterPro"/>
</dbReference>
<keyword evidence="10 13" id="KW-0408">Iron</keyword>
<dbReference type="GO" id="GO:0016705">
    <property type="term" value="F:oxidoreductase activity, acting on paired donors, with incorporation or reduction of molecular oxygen"/>
    <property type="evidence" value="ECO:0007669"/>
    <property type="project" value="InterPro"/>
</dbReference>
<evidence type="ECO:0000256" key="12">
    <source>
        <dbReference type="ARBA" id="ARBA00023136"/>
    </source>
</evidence>
<dbReference type="PROSITE" id="PS00086">
    <property type="entry name" value="CYTOCHROME_P450"/>
    <property type="match status" value="1"/>
</dbReference>
<dbReference type="CDD" id="cd11056">
    <property type="entry name" value="CYP6-like"/>
    <property type="match status" value="1"/>
</dbReference>
<feature type="binding site" description="axial binding residue" evidence="13">
    <location>
        <position position="457"/>
    </location>
    <ligand>
        <name>heme</name>
        <dbReference type="ChEBI" id="CHEBI:30413"/>
    </ligand>
    <ligandPart>
        <name>Fe</name>
        <dbReference type="ChEBI" id="CHEBI:18248"/>
    </ligandPart>
</feature>
<evidence type="ECO:0000256" key="15">
    <source>
        <dbReference type="SAM" id="Phobius"/>
    </source>
</evidence>
<evidence type="ECO:0000256" key="2">
    <source>
        <dbReference type="ARBA" id="ARBA00004174"/>
    </source>
</evidence>
<comment type="subcellular location">
    <subcellularLocation>
        <location evidence="3">Endoplasmic reticulum membrane</location>
        <topology evidence="3">Peripheral membrane protein</topology>
    </subcellularLocation>
    <subcellularLocation>
        <location evidence="2">Microsome membrane</location>
        <topology evidence="2">Peripheral membrane protein</topology>
    </subcellularLocation>
</comment>
<keyword evidence="15" id="KW-0812">Transmembrane</keyword>
<feature type="transmembrane region" description="Helical" evidence="15">
    <location>
        <begin position="12"/>
        <end position="30"/>
    </location>
</feature>
<dbReference type="PANTHER" id="PTHR24292">
    <property type="entry name" value="CYTOCHROME P450"/>
    <property type="match status" value="1"/>
</dbReference>
<sequence>FREMALITKFWGLDLLAGFFGLILIVYLYVTRNFNYWTKRGVRQIPPVPFFGSFKEIILQRKFPGHFFRDWYEEYRPLPYVGFYVLDKPFLLIRDPELVKSVLVKDANYFQDKHLTANPNDTLSAANVFLIKNPAWKYLRSKLTSVYTAGRLKKMFDLMLDVCKDFDTFLESQNLDGPGGVLEMKDVSAKFTTDLIATTAYGIKANSLNNPDAEFRKHGKRIFEFTTYRGYEFLAMFFAPQFVKPLNIQFFQKESTKFLREALWGTLQERQKSGIKRPDLIDLLIELRKNQPEEEKKIFEFDGDNLVAQAAVFFTGGFETSSTVISFCLYELATHPEVQDKVREEIQTALQENNGKITYDMVVSGLPYMDAVISEVLRFYPPLPYLDREASYDYKIPGSDVILEKGTPVLIPMLGFHFDEDYFPDPFRFNPDNFSEENKKARKPGVYMPFGDGPHTCIGLRLGLIQAKLGIITMLSKYEISPCKETLIPMRLNPKAVIVTPDGGVHLTVRKLVK</sequence>
<protein>
    <submittedName>
        <fullName evidence="16">CYP6K1_6 protein</fullName>
    </submittedName>
</protein>
<evidence type="ECO:0000256" key="6">
    <source>
        <dbReference type="ARBA" id="ARBA00022723"/>
    </source>
</evidence>
<keyword evidence="7" id="KW-0256">Endoplasmic reticulum</keyword>
<dbReference type="PANTHER" id="PTHR24292:SF45">
    <property type="entry name" value="CYTOCHROME P450 6G1-RELATED"/>
    <property type="match status" value="1"/>
</dbReference>
<evidence type="ECO:0000256" key="5">
    <source>
        <dbReference type="ARBA" id="ARBA00022617"/>
    </source>
</evidence>
<evidence type="ECO:0000256" key="4">
    <source>
        <dbReference type="ARBA" id="ARBA00010617"/>
    </source>
</evidence>
<keyword evidence="11 14" id="KW-0503">Monooxygenase</keyword>
<dbReference type="InterPro" id="IPR050476">
    <property type="entry name" value="Insect_CytP450_Detox"/>
</dbReference>
<proteinExistence type="inferred from homology"/>
<keyword evidence="9 14" id="KW-0560">Oxidoreductase</keyword>
<accession>A0A0C9Q0T1</accession>
<evidence type="ECO:0000256" key="3">
    <source>
        <dbReference type="ARBA" id="ARBA00004406"/>
    </source>
</evidence>
<keyword evidence="12 15" id="KW-0472">Membrane</keyword>
<dbReference type="AlphaFoldDB" id="A0A0C9Q0T1"/>
<dbReference type="FunFam" id="1.10.630.10:FF:000042">
    <property type="entry name" value="Cytochrome P450"/>
    <property type="match status" value="1"/>
</dbReference>
<keyword evidence="5 13" id="KW-0349">Heme</keyword>
<feature type="non-terminal residue" evidence="16">
    <location>
        <position position="1"/>
    </location>
</feature>
<evidence type="ECO:0000256" key="9">
    <source>
        <dbReference type="ARBA" id="ARBA00023002"/>
    </source>
</evidence>
<dbReference type="SUPFAM" id="SSF48264">
    <property type="entry name" value="Cytochrome P450"/>
    <property type="match status" value="1"/>
</dbReference>
<keyword evidence="15" id="KW-1133">Transmembrane helix</keyword>
<keyword evidence="8" id="KW-0492">Microsome</keyword>
<dbReference type="EMBL" id="GBYB01007498">
    <property type="protein sequence ID" value="JAG77265.1"/>
    <property type="molecule type" value="Transcribed_RNA"/>
</dbReference>
<organism evidence="16">
    <name type="scientific">Fopius arisanus</name>
    <dbReference type="NCBI Taxonomy" id="64838"/>
    <lineage>
        <taxon>Eukaryota</taxon>
        <taxon>Metazoa</taxon>
        <taxon>Ecdysozoa</taxon>
        <taxon>Arthropoda</taxon>
        <taxon>Hexapoda</taxon>
        <taxon>Insecta</taxon>
        <taxon>Pterygota</taxon>
        <taxon>Neoptera</taxon>
        <taxon>Endopterygota</taxon>
        <taxon>Hymenoptera</taxon>
        <taxon>Apocrita</taxon>
        <taxon>Ichneumonoidea</taxon>
        <taxon>Braconidae</taxon>
        <taxon>Opiinae</taxon>
        <taxon>Fopius</taxon>
    </lineage>
</organism>
<evidence type="ECO:0000313" key="16">
    <source>
        <dbReference type="EMBL" id="JAG77265.1"/>
    </source>
</evidence>
<comment type="cofactor">
    <cofactor evidence="1 13">
        <name>heme</name>
        <dbReference type="ChEBI" id="CHEBI:30413"/>
    </cofactor>
</comment>
<evidence type="ECO:0000256" key="8">
    <source>
        <dbReference type="ARBA" id="ARBA00022848"/>
    </source>
</evidence>
<dbReference type="Gene3D" id="1.10.630.10">
    <property type="entry name" value="Cytochrome P450"/>
    <property type="match status" value="1"/>
</dbReference>
<evidence type="ECO:0000256" key="7">
    <source>
        <dbReference type="ARBA" id="ARBA00022824"/>
    </source>
</evidence>
<reference evidence="16" key="1">
    <citation type="submission" date="2015-01" db="EMBL/GenBank/DDBJ databases">
        <title>Transcriptome Assembly of Fopius arisanus.</title>
        <authorList>
            <person name="Geib S."/>
        </authorList>
    </citation>
    <scope>NUCLEOTIDE SEQUENCE</scope>
</reference>
<dbReference type="InterPro" id="IPR036396">
    <property type="entry name" value="Cyt_P450_sf"/>
</dbReference>
<comment type="similarity">
    <text evidence="4 14">Belongs to the cytochrome P450 family.</text>
</comment>
<dbReference type="InterPro" id="IPR001128">
    <property type="entry name" value="Cyt_P450"/>
</dbReference>
<dbReference type="PRINTS" id="PR00463">
    <property type="entry name" value="EP450I"/>
</dbReference>
<evidence type="ECO:0000256" key="14">
    <source>
        <dbReference type="RuleBase" id="RU000461"/>
    </source>
</evidence>
<dbReference type="GO" id="GO:0005789">
    <property type="term" value="C:endoplasmic reticulum membrane"/>
    <property type="evidence" value="ECO:0007669"/>
    <property type="project" value="UniProtKB-SubCell"/>
</dbReference>
<dbReference type="InterPro" id="IPR017972">
    <property type="entry name" value="Cyt_P450_CS"/>
</dbReference>
<keyword evidence="6 13" id="KW-0479">Metal-binding</keyword>
<evidence type="ECO:0000256" key="1">
    <source>
        <dbReference type="ARBA" id="ARBA00001971"/>
    </source>
</evidence>
<dbReference type="GO" id="GO:0020037">
    <property type="term" value="F:heme binding"/>
    <property type="evidence" value="ECO:0007669"/>
    <property type="project" value="InterPro"/>
</dbReference>
<name>A0A0C9Q0T1_9HYME</name>
<dbReference type="Pfam" id="PF00067">
    <property type="entry name" value="p450"/>
    <property type="match status" value="1"/>
</dbReference>
<evidence type="ECO:0000256" key="11">
    <source>
        <dbReference type="ARBA" id="ARBA00023033"/>
    </source>
</evidence>
<dbReference type="GO" id="GO:0004497">
    <property type="term" value="F:monooxygenase activity"/>
    <property type="evidence" value="ECO:0007669"/>
    <property type="project" value="UniProtKB-KW"/>
</dbReference>
<dbReference type="PRINTS" id="PR00385">
    <property type="entry name" value="P450"/>
</dbReference>
<dbReference type="InterPro" id="IPR002401">
    <property type="entry name" value="Cyt_P450_E_grp-I"/>
</dbReference>
<gene>
    <name evidence="16" type="primary">CYP6K1_6</name>
    <name evidence="16" type="ORF">g.55943</name>
</gene>